<keyword evidence="3" id="KW-1185">Reference proteome</keyword>
<dbReference type="OrthoDB" id="2667110at2"/>
<protein>
    <submittedName>
        <fullName evidence="2">Uncharacterized protein</fullName>
    </submittedName>
</protein>
<evidence type="ECO:0000313" key="2">
    <source>
        <dbReference type="EMBL" id="TDF96605.1"/>
    </source>
</evidence>
<feature type="compositionally biased region" description="Low complexity" evidence="1">
    <location>
        <begin position="65"/>
        <end position="113"/>
    </location>
</feature>
<dbReference type="EMBL" id="SMRT01000007">
    <property type="protein sequence ID" value="TDF96605.1"/>
    <property type="molecule type" value="Genomic_DNA"/>
</dbReference>
<evidence type="ECO:0000313" key="3">
    <source>
        <dbReference type="Proteomes" id="UP000295636"/>
    </source>
</evidence>
<feature type="compositionally biased region" description="Low complexity" evidence="1">
    <location>
        <begin position="33"/>
        <end position="57"/>
    </location>
</feature>
<dbReference type="AlphaFoldDB" id="A0A4R5KNS9"/>
<dbReference type="RefSeq" id="WP_133229855.1">
    <property type="nucleotide sequence ID" value="NZ_SMRT01000007.1"/>
</dbReference>
<comment type="caution">
    <text evidence="2">The sequence shown here is derived from an EMBL/GenBank/DDBJ whole genome shotgun (WGS) entry which is preliminary data.</text>
</comment>
<gene>
    <name evidence="2" type="ORF">E1757_16040</name>
</gene>
<sequence>MISNREIKGQIDELTEQNQFLTQELQEIKELIQSQSQQGQNQDQNQEQGSNQKQNQKQNRKQGQDQDQNQNQSQSSQSDPSTQSSQGDQQNQSNGSGQQSQDSGSSNQNTSSGGNQGNDLFQIAGDFLKLKGMIGGLEQKMKSYISNQASGKQLTEEDVINLMLSMMNGMIDWTVDYAYKQSGQNQSSGQLQ</sequence>
<evidence type="ECO:0000256" key="1">
    <source>
        <dbReference type="SAM" id="MobiDB-lite"/>
    </source>
</evidence>
<proteinExistence type="predicted"/>
<name>A0A4R5KNS9_9BACL</name>
<accession>A0A4R5KNS9</accession>
<organism evidence="2 3">
    <name type="scientific">Paenibacillus piri</name>
    <dbReference type="NCBI Taxonomy" id="2547395"/>
    <lineage>
        <taxon>Bacteria</taxon>
        <taxon>Bacillati</taxon>
        <taxon>Bacillota</taxon>
        <taxon>Bacilli</taxon>
        <taxon>Bacillales</taxon>
        <taxon>Paenibacillaceae</taxon>
        <taxon>Paenibacillus</taxon>
    </lineage>
</organism>
<feature type="region of interest" description="Disordered" evidence="1">
    <location>
        <begin position="32"/>
        <end position="118"/>
    </location>
</feature>
<dbReference type="Proteomes" id="UP000295636">
    <property type="component" value="Unassembled WGS sequence"/>
</dbReference>
<reference evidence="2 3" key="1">
    <citation type="submission" date="2019-03" db="EMBL/GenBank/DDBJ databases">
        <title>This is whole genome sequence of Paenibacillus sp MS74 strain.</title>
        <authorList>
            <person name="Trinh H.N."/>
        </authorList>
    </citation>
    <scope>NUCLEOTIDE SEQUENCE [LARGE SCALE GENOMIC DNA]</scope>
    <source>
        <strain evidence="2 3">MS74</strain>
    </source>
</reference>